<dbReference type="EMBL" id="CP053015">
    <property type="protein sequence ID" value="QJQ32676.1"/>
    <property type="molecule type" value="Genomic_DNA"/>
</dbReference>
<dbReference type="RefSeq" id="WP_169946167.1">
    <property type="nucleotide sequence ID" value="NZ_CP053015.1"/>
</dbReference>
<sequence>MSGRTIHIFALSVLAFTGLAACASSEPAPYQIGRREPISLRDDGDMCGQSLVQNYVGLRANDTVREEVTRRSGAASVRWVEPGMAVTMDFRADRMTADLDEDGVVVSLRCG</sequence>
<evidence type="ECO:0000313" key="3">
    <source>
        <dbReference type="Proteomes" id="UP000503018"/>
    </source>
</evidence>
<dbReference type="PROSITE" id="PS51257">
    <property type="entry name" value="PROKAR_LIPOPROTEIN"/>
    <property type="match status" value="1"/>
</dbReference>
<dbReference type="Gene3D" id="3.30.10.10">
    <property type="entry name" value="Trypsin Inhibitor V, subunit A"/>
    <property type="match status" value="1"/>
</dbReference>
<keyword evidence="3" id="KW-1185">Reference proteome</keyword>
<feature type="chain" id="PRO_5026945257" description="Peptidase inhibitor I78" evidence="1">
    <location>
        <begin position="21"/>
        <end position="111"/>
    </location>
</feature>
<keyword evidence="1" id="KW-0732">Signal</keyword>
<dbReference type="PANTHER" id="PTHR39600:SF1">
    <property type="entry name" value="PEPTIDASE INHIBITOR I78 FAMILY PROTEIN"/>
    <property type="match status" value="1"/>
</dbReference>
<accession>A0A6M4AVG0</accession>
<reference evidence="2 3" key="1">
    <citation type="submission" date="2020-01" db="EMBL/GenBank/DDBJ databases">
        <title>Sphingomonas sp. strain CSW-10.</title>
        <authorList>
            <person name="Chen W.-M."/>
        </authorList>
    </citation>
    <scope>NUCLEOTIDE SEQUENCE [LARGE SCALE GENOMIC DNA]</scope>
    <source>
        <strain evidence="2 3">CSW-10</strain>
    </source>
</reference>
<evidence type="ECO:0008006" key="4">
    <source>
        <dbReference type="Google" id="ProtNLM"/>
    </source>
</evidence>
<dbReference type="Pfam" id="PF11720">
    <property type="entry name" value="Inhibitor_I78"/>
    <property type="match status" value="1"/>
</dbReference>
<dbReference type="PANTHER" id="PTHR39600">
    <property type="entry name" value="PEPTIDASE INHIBITOR I78 FAMILY PROTEIN"/>
    <property type="match status" value="1"/>
</dbReference>
<protein>
    <recommendedName>
        <fullName evidence="4">Peptidase inhibitor I78</fullName>
    </recommendedName>
</protein>
<dbReference type="InterPro" id="IPR021719">
    <property type="entry name" value="Prot_inh_I78"/>
</dbReference>
<feature type="signal peptide" evidence="1">
    <location>
        <begin position="1"/>
        <end position="20"/>
    </location>
</feature>
<gene>
    <name evidence="2" type="ORF">GV829_09640</name>
</gene>
<evidence type="ECO:0000256" key="1">
    <source>
        <dbReference type="SAM" id="SignalP"/>
    </source>
</evidence>
<name>A0A6M4AVG0_9SPHN</name>
<evidence type="ECO:0000313" key="2">
    <source>
        <dbReference type="EMBL" id="QJQ32676.1"/>
    </source>
</evidence>
<proteinExistence type="predicted"/>
<dbReference type="KEGG" id="slan:GV829_09640"/>
<dbReference type="AlphaFoldDB" id="A0A6M4AVG0"/>
<dbReference type="Proteomes" id="UP000503018">
    <property type="component" value="Chromosome"/>
</dbReference>
<organism evidence="2 3">
    <name type="scientific">Sphingomonas lacunae</name>
    <dbReference type="NCBI Taxonomy" id="2698828"/>
    <lineage>
        <taxon>Bacteria</taxon>
        <taxon>Pseudomonadati</taxon>
        <taxon>Pseudomonadota</taxon>
        <taxon>Alphaproteobacteria</taxon>
        <taxon>Sphingomonadales</taxon>
        <taxon>Sphingomonadaceae</taxon>
        <taxon>Sphingomonas</taxon>
    </lineage>
</organism>